<comment type="caution">
    <text evidence="7">The sequence shown here is derived from an EMBL/GenBank/DDBJ whole genome shotgun (WGS) entry which is preliminary data.</text>
</comment>
<keyword evidence="2" id="KW-0732">Signal</keyword>
<accession>A0A329MJK2</accession>
<evidence type="ECO:0008006" key="9">
    <source>
        <dbReference type="Google" id="ProtNLM"/>
    </source>
</evidence>
<dbReference type="InterPro" id="IPR050490">
    <property type="entry name" value="Bact_solute-bd_prot1"/>
</dbReference>
<evidence type="ECO:0000313" key="7">
    <source>
        <dbReference type="EMBL" id="RAV18913.1"/>
    </source>
</evidence>
<reference evidence="7 8" key="1">
    <citation type="journal article" date="2009" name="Int. J. Syst. Evol. Microbiol.">
        <title>Paenibacillus contaminans sp. nov., isolated from a contaminated laboratory plate.</title>
        <authorList>
            <person name="Chou J.H."/>
            <person name="Lee J.H."/>
            <person name="Lin M.C."/>
            <person name="Chang P.S."/>
            <person name="Arun A.B."/>
            <person name="Young C.C."/>
            <person name="Chen W.M."/>
        </authorList>
    </citation>
    <scope>NUCLEOTIDE SEQUENCE [LARGE SCALE GENOMIC DNA]</scope>
    <source>
        <strain evidence="7 8">CKOBP-6</strain>
    </source>
</reference>
<feature type="region of interest" description="Disordered" evidence="6">
    <location>
        <begin position="20"/>
        <end position="39"/>
    </location>
</feature>
<evidence type="ECO:0000313" key="8">
    <source>
        <dbReference type="Proteomes" id="UP000250369"/>
    </source>
</evidence>
<dbReference type="Pfam" id="PF01547">
    <property type="entry name" value="SBP_bac_1"/>
    <property type="match status" value="1"/>
</dbReference>
<evidence type="ECO:0000256" key="1">
    <source>
        <dbReference type="ARBA" id="ARBA00022475"/>
    </source>
</evidence>
<dbReference type="Proteomes" id="UP000250369">
    <property type="component" value="Unassembled WGS sequence"/>
</dbReference>
<keyword evidence="4" id="KW-0564">Palmitate</keyword>
<dbReference type="EMBL" id="QMFB01000014">
    <property type="protein sequence ID" value="RAV18913.1"/>
    <property type="molecule type" value="Genomic_DNA"/>
</dbReference>
<dbReference type="PROSITE" id="PS51257">
    <property type="entry name" value="PROKAR_LIPOPROTEIN"/>
    <property type="match status" value="1"/>
</dbReference>
<name>A0A329MJK2_9BACL</name>
<evidence type="ECO:0000256" key="2">
    <source>
        <dbReference type="ARBA" id="ARBA00022729"/>
    </source>
</evidence>
<dbReference type="PANTHER" id="PTHR43649:SF33">
    <property type="entry name" value="POLYGALACTURONAN_RHAMNOGALACTURONAN-BINDING PROTEIN YTCQ"/>
    <property type="match status" value="1"/>
</dbReference>
<evidence type="ECO:0000256" key="6">
    <source>
        <dbReference type="SAM" id="MobiDB-lite"/>
    </source>
</evidence>
<keyword evidence="3" id="KW-0472">Membrane</keyword>
<dbReference type="AlphaFoldDB" id="A0A329MJK2"/>
<evidence type="ECO:0000256" key="4">
    <source>
        <dbReference type="ARBA" id="ARBA00023139"/>
    </source>
</evidence>
<protein>
    <recommendedName>
        <fullName evidence="9">ABC transporter substrate-binding protein</fullName>
    </recommendedName>
</protein>
<keyword evidence="5" id="KW-0449">Lipoprotein</keyword>
<gene>
    <name evidence="7" type="ORF">DQG23_22420</name>
</gene>
<keyword evidence="8" id="KW-1185">Reference proteome</keyword>
<dbReference type="RefSeq" id="WP_113033120.1">
    <property type="nucleotide sequence ID" value="NZ_QMFB01000014.1"/>
</dbReference>
<dbReference type="PANTHER" id="PTHR43649">
    <property type="entry name" value="ARABINOSE-BINDING PROTEIN-RELATED"/>
    <property type="match status" value="1"/>
</dbReference>
<keyword evidence="1" id="KW-1003">Cell membrane</keyword>
<dbReference type="OrthoDB" id="9787283at2"/>
<sequence>MKKSLLVTTIVAVAAVTGCSQSPKTEPASTGSTPENFNKTGLPIVEKQVSLRIPVIKADYHKNWDEMATIRDLEDKTNVNINWEQIPAASFQEKKNLMFTSGDIPDAFFNGLNSQDVVKYGSQGVLIPLEGLIEKYAPNIKKILDENPQVRRLATAPDGHIYSIPWFEDKSFFEFRNAFLINKKWLDKLQLNVPTTTEELYQVLKAFKEKDPNGNGKADEIPATFRHGASTNGYYELFGAFGVVDALTMFSVDNKKVVFDPMQEGYKEVIKFINKLYSEGLFDKETFTQDAKQMLSKTQSNPQLVGLIASFNGVYEFGNEGVKDYVAIPALKGPNGDQLWRRQDNRIIQNFFSITSANKNPEVTMRLVDTMNDPKSVLQFQRGPIGTHLKERSDGMFEVIDAPKGTDTSSWIGSVSPSTALPLLISKDWVNKLVKNESDQLRQNFYEIYKPNIVKEDRAYPNLYLTAEQNNRMSVLNTDISTYIRKMEAKWIIDGNVEKEWDGFAQELKKMGIEEMIKIKQAAYDAFIKN</sequence>
<evidence type="ECO:0000256" key="3">
    <source>
        <dbReference type="ARBA" id="ARBA00023136"/>
    </source>
</evidence>
<proteinExistence type="predicted"/>
<dbReference type="InterPro" id="IPR006059">
    <property type="entry name" value="SBP"/>
</dbReference>
<organism evidence="7 8">
    <name type="scientific">Paenibacillus contaminans</name>
    <dbReference type="NCBI Taxonomy" id="450362"/>
    <lineage>
        <taxon>Bacteria</taxon>
        <taxon>Bacillati</taxon>
        <taxon>Bacillota</taxon>
        <taxon>Bacilli</taxon>
        <taxon>Bacillales</taxon>
        <taxon>Paenibacillaceae</taxon>
        <taxon>Paenibacillus</taxon>
    </lineage>
</organism>
<dbReference type="Gene3D" id="3.40.190.10">
    <property type="entry name" value="Periplasmic binding protein-like II"/>
    <property type="match status" value="2"/>
</dbReference>
<dbReference type="SUPFAM" id="SSF53850">
    <property type="entry name" value="Periplasmic binding protein-like II"/>
    <property type="match status" value="1"/>
</dbReference>
<evidence type="ECO:0000256" key="5">
    <source>
        <dbReference type="ARBA" id="ARBA00023288"/>
    </source>
</evidence>